<keyword evidence="1" id="KW-0812">Transmembrane</keyword>
<keyword evidence="1" id="KW-0472">Membrane</keyword>
<feature type="transmembrane region" description="Helical" evidence="1">
    <location>
        <begin position="12"/>
        <end position="40"/>
    </location>
</feature>
<dbReference type="OrthoDB" id="1680489at2"/>
<dbReference type="Proteomes" id="UP000198847">
    <property type="component" value="Unassembled WGS sequence"/>
</dbReference>
<gene>
    <name evidence="2" type="ORF">SAMN04490178_12471</name>
</gene>
<evidence type="ECO:0008006" key="4">
    <source>
        <dbReference type="Google" id="ProtNLM"/>
    </source>
</evidence>
<keyword evidence="1" id="KW-1133">Transmembrane helix</keyword>
<dbReference type="STRING" id="112903.SAMN04490178_12471"/>
<dbReference type="AlphaFoldDB" id="A0A1H8XJ88"/>
<dbReference type="RefSeq" id="WP_091750145.1">
    <property type="nucleotide sequence ID" value="NZ_FODY01000024.1"/>
</dbReference>
<dbReference type="EMBL" id="FODY01000024">
    <property type="protein sequence ID" value="SEP39837.1"/>
    <property type="molecule type" value="Genomic_DNA"/>
</dbReference>
<evidence type="ECO:0000313" key="3">
    <source>
        <dbReference type="Proteomes" id="UP000198847"/>
    </source>
</evidence>
<feature type="transmembrane region" description="Helical" evidence="1">
    <location>
        <begin position="52"/>
        <end position="74"/>
    </location>
</feature>
<sequence length="171" mass="17930">MDISQFAIHSLMLILLITGFFLTVVSLPGNLFLFIIALLYGCYEGFQQFNLTVLATLFGMLVFGEVVEFAAGVVSARKEKASKRAMLAAVIGAVLGGVTGTAILPVIGSVLGASLGAFLASYVAEYTKQTDLAKAGRVAKSVLVGHVVGMLIKIAVGVGMIIVMGSHLPWH</sequence>
<reference evidence="2 3" key="1">
    <citation type="submission" date="2016-10" db="EMBL/GenBank/DDBJ databases">
        <authorList>
            <person name="de Groot N.N."/>
        </authorList>
    </citation>
    <scope>NUCLEOTIDE SEQUENCE [LARGE SCALE GENOMIC DNA]</scope>
    <source>
        <strain evidence="2 3">DSM 13305</strain>
    </source>
</reference>
<keyword evidence="3" id="KW-1185">Reference proteome</keyword>
<feature type="transmembrane region" description="Helical" evidence="1">
    <location>
        <begin position="147"/>
        <end position="168"/>
    </location>
</feature>
<evidence type="ECO:0000313" key="2">
    <source>
        <dbReference type="EMBL" id="SEP39837.1"/>
    </source>
</evidence>
<name>A0A1H8XJ88_9FIRM</name>
<dbReference type="InterPro" id="IPR007403">
    <property type="entry name" value="DUF456"/>
</dbReference>
<dbReference type="PANTHER" id="PTHR39165">
    <property type="entry name" value="IG HYPOTHETICAL 17883"/>
    <property type="match status" value="1"/>
</dbReference>
<dbReference type="Pfam" id="PF04306">
    <property type="entry name" value="DUF456"/>
    <property type="match status" value="1"/>
</dbReference>
<feature type="transmembrane region" description="Helical" evidence="1">
    <location>
        <begin position="86"/>
        <end position="104"/>
    </location>
</feature>
<accession>A0A1H8XJ88</accession>
<organism evidence="2 3">
    <name type="scientific">Propionispora vibrioides</name>
    <dbReference type="NCBI Taxonomy" id="112903"/>
    <lineage>
        <taxon>Bacteria</taxon>
        <taxon>Bacillati</taxon>
        <taxon>Bacillota</taxon>
        <taxon>Negativicutes</taxon>
        <taxon>Selenomonadales</taxon>
        <taxon>Sporomusaceae</taxon>
        <taxon>Propionispora</taxon>
    </lineage>
</organism>
<evidence type="ECO:0000256" key="1">
    <source>
        <dbReference type="SAM" id="Phobius"/>
    </source>
</evidence>
<proteinExistence type="predicted"/>
<protein>
    <recommendedName>
        <fullName evidence="4">DUF456 domain-containing protein</fullName>
    </recommendedName>
</protein>
<dbReference type="PANTHER" id="PTHR39165:SF1">
    <property type="entry name" value="DUF456 DOMAIN-CONTAINING PROTEIN"/>
    <property type="match status" value="1"/>
</dbReference>